<protein>
    <submittedName>
        <fullName evidence="3">Helix-turn-helix transcriptional regulator</fullName>
    </submittedName>
</protein>
<dbReference type="SMART" id="SM00530">
    <property type="entry name" value="HTH_XRE"/>
    <property type="match status" value="1"/>
</dbReference>
<gene>
    <name evidence="3" type="ORF">JFN93_15750</name>
</gene>
<keyword evidence="1" id="KW-0812">Transmembrane</keyword>
<dbReference type="InterPro" id="IPR018247">
    <property type="entry name" value="EF_Hand_1_Ca_BS"/>
</dbReference>
<evidence type="ECO:0000256" key="1">
    <source>
        <dbReference type="SAM" id="Phobius"/>
    </source>
</evidence>
<keyword evidence="1" id="KW-0472">Membrane</keyword>
<dbReference type="SUPFAM" id="SSF47413">
    <property type="entry name" value="lambda repressor-like DNA-binding domains"/>
    <property type="match status" value="1"/>
</dbReference>
<dbReference type="RefSeq" id="WP_199385056.1">
    <property type="nucleotide sequence ID" value="NZ_JAEMHM010000012.1"/>
</dbReference>
<name>A0A8J7JMU6_9BACT</name>
<dbReference type="PROSITE" id="PS00018">
    <property type="entry name" value="EF_HAND_1"/>
    <property type="match status" value="1"/>
</dbReference>
<comment type="caution">
    <text evidence="3">The sequence shown here is derived from an EMBL/GenBank/DDBJ whole genome shotgun (WGS) entry which is preliminary data.</text>
</comment>
<accession>A0A8J7JMU6</accession>
<dbReference type="PROSITE" id="PS50943">
    <property type="entry name" value="HTH_CROC1"/>
    <property type="match status" value="1"/>
</dbReference>
<feature type="domain" description="HTH cro/C1-type" evidence="2">
    <location>
        <begin position="23"/>
        <end position="78"/>
    </location>
</feature>
<reference evidence="3" key="1">
    <citation type="submission" date="2020-12" db="EMBL/GenBank/DDBJ databases">
        <title>Geomonas sp. Red875, isolated from river sediment.</title>
        <authorList>
            <person name="Xu Z."/>
            <person name="Zhang Z."/>
            <person name="Masuda Y."/>
            <person name="Itoh H."/>
            <person name="Senoo K."/>
        </authorList>
    </citation>
    <scope>NUCLEOTIDE SEQUENCE</scope>
    <source>
        <strain evidence="3">Red875</strain>
    </source>
</reference>
<dbReference type="InterPro" id="IPR001387">
    <property type="entry name" value="Cro/C1-type_HTH"/>
</dbReference>
<organism evidence="3 4">
    <name type="scientific">Geomesophilobacter sediminis</name>
    <dbReference type="NCBI Taxonomy" id="2798584"/>
    <lineage>
        <taxon>Bacteria</taxon>
        <taxon>Pseudomonadati</taxon>
        <taxon>Thermodesulfobacteriota</taxon>
        <taxon>Desulfuromonadia</taxon>
        <taxon>Geobacterales</taxon>
        <taxon>Geobacteraceae</taxon>
        <taxon>Geomesophilobacter</taxon>
    </lineage>
</organism>
<evidence type="ECO:0000313" key="4">
    <source>
        <dbReference type="Proteomes" id="UP000636888"/>
    </source>
</evidence>
<sequence length="311" mass="34263">MAQDSEIAKKGTPLSVALDGSRIRACREQKRLTQLYIANIVGVTTDTISRWENNRYPTIRRDNAEKLAEALEVDLEAILRDVAAPLAAPVEIPPEVPPPAAAKRRTRLLWLLVATLIVAAVAVPILLRQLGPAPVAVRWAPKFAAPGEIIPIQVKVTRQQSDRNAFILKERLPQGWSLVTTTPTTAMVESPGWVVKWLIAQGIGPATISYTARIPDNATVGAEVPLNGEVIFHTAAINRSEPVSGAAQVTIGPYHWADSNGDGRIDDNEIMPAYYLCEEMKDFHLDWKLIEAIWSGKGYRWSPRDGYTVRP</sequence>
<dbReference type="Pfam" id="PF01381">
    <property type="entry name" value="HTH_3"/>
    <property type="match status" value="1"/>
</dbReference>
<proteinExistence type="predicted"/>
<dbReference type="InterPro" id="IPR010982">
    <property type="entry name" value="Lambda_DNA-bd_dom_sf"/>
</dbReference>
<keyword evidence="4" id="KW-1185">Reference proteome</keyword>
<evidence type="ECO:0000313" key="3">
    <source>
        <dbReference type="EMBL" id="MBJ6726170.1"/>
    </source>
</evidence>
<feature type="transmembrane region" description="Helical" evidence="1">
    <location>
        <begin position="108"/>
        <end position="127"/>
    </location>
</feature>
<dbReference type="Proteomes" id="UP000636888">
    <property type="component" value="Unassembled WGS sequence"/>
</dbReference>
<dbReference type="Gene3D" id="1.10.260.40">
    <property type="entry name" value="lambda repressor-like DNA-binding domains"/>
    <property type="match status" value="1"/>
</dbReference>
<dbReference type="EMBL" id="JAEMHM010000012">
    <property type="protein sequence ID" value="MBJ6726170.1"/>
    <property type="molecule type" value="Genomic_DNA"/>
</dbReference>
<dbReference type="AlphaFoldDB" id="A0A8J7JMU6"/>
<evidence type="ECO:0000259" key="2">
    <source>
        <dbReference type="PROSITE" id="PS50943"/>
    </source>
</evidence>
<dbReference type="GO" id="GO:0003677">
    <property type="term" value="F:DNA binding"/>
    <property type="evidence" value="ECO:0007669"/>
    <property type="project" value="InterPro"/>
</dbReference>
<dbReference type="CDD" id="cd00093">
    <property type="entry name" value="HTH_XRE"/>
    <property type="match status" value="1"/>
</dbReference>
<keyword evidence="1" id="KW-1133">Transmembrane helix</keyword>